<dbReference type="AlphaFoldDB" id="A0A5B0RDU0"/>
<gene>
    <name evidence="2" type="ORF">PGTUg99_009384</name>
</gene>
<protein>
    <submittedName>
        <fullName evidence="2">Uncharacterized protein</fullName>
    </submittedName>
</protein>
<feature type="compositionally biased region" description="Polar residues" evidence="1">
    <location>
        <begin position="138"/>
        <end position="148"/>
    </location>
</feature>
<evidence type="ECO:0000313" key="3">
    <source>
        <dbReference type="Proteomes" id="UP000325313"/>
    </source>
</evidence>
<feature type="region of interest" description="Disordered" evidence="1">
    <location>
        <begin position="43"/>
        <end position="148"/>
    </location>
</feature>
<proteinExistence type="predicted"/>
<evidence type="ECO:0000256" key="1">
    <source>
        <dbReference type="SAM" id="MobiDB-lite"/>
    </source>
</evidence>
<reference evidence="2 3" key="1">
    <citation type="submission" date="2019-05" db="EMBL/GenBank/DDBJ databases">
        <title>Emergence of the Ug99 lineage of the wheat stem rust pathogen through somatic hybridization.</title>
        <authorList>
            <person name="Li F."/>
            <person name="Upadhyaya N.M."/>
            <person name="Sperschneider J."/>
            <person name="Matny O."/>
            <person name="Nguyen-Phuc H."/>
            <person name="Mago R."/>
            <person name="Raley C."/>
            <person name="Miller M.E."/>
            <person name="Silverstein K.A.T."/>
            <person name="Henningsen E."/>
            <person name="Hirsch C.D."/>
            <person name="Visser B."/>
            <person name="Pretorius Z.A."/>
            <person name="Steffenson B.J."/>
            <person name="Schwessinger B."/>
            <person name="Dodds P.N."/>
            <person name="Figueroa M."/>
        </authorList>
    </citation>
    <scope>NUCLEOTIDE SEQUENCE [LARGE SCALE GENOMIC DNA]</scope>
    <source>
        <strain evidence="2 3">Ug99</strain>
    </source>
</reference>
<organism evidence="2 3">
    <name type="scientific">Puccinia graminis f. sp. tritici</name>
    <dbReference type="NCBI Taxonomy" id="56615"/>
    <lineage>
        <taxon>Eukaryota</taxon>
        <taxon>Fungi</taxon>
        <taxon>Dikarya</taxon>
        <taxon>Basidiomycota</taxon>
        <taxon>Pucciniomycotina</taxon>
        <taxon>Pucciniomycetes</taxon>
        <taxon>Pucciniales</taxon>
        <taxon>Pucciniaceae</taxon>
        <taxon>Puccinia</taxon>
    </lineage>
</organism>
<accession>A0A5B0RDU0</accession>
<comment type="caution">
    <text evidence="2">The sequence shown here is derived from an EMBL/GenBank/DDBJ whole genome shotgun (WGS) entry which is preliminary data.</text>
</comment>
<dbReference type="EMBL" id="VDEP01000207">
    <property type="protein sequence ID" value="KAA1123559.1"/>
    <property type="molecule type" value="Genomic_DNA"/>
</dbReference>
<sequence>MRIHGKVWTYHTGHDDDAEIWEVTVLLVLISSGGRSTTVNLMSTPTSSNAGPIEQPQPNMRPIGARKTPTPASKTAPKKFSVNASQEPQQAKRAPSLAPLEIFPTPSTSATVLSPKEKDCEESEEGEVSDDENDDHFSNTYPPGNKNN</sequence>
<evidence type="ECO:0000313" key="2">
    <source>
        <dbReference type="EMBL" id="KAA1123559.1"/>
    </source>
</evidence>
<dbReference type="Proteomes" id="UP000325313">
    <property type="component" value="Unassembled WGS sequence"/>
</dbReference>
<name>A0A5B0RDU0_PUCGR</name>
<feature type="compositionally biased region" description="Acidic residues" evidence="1">
    <location>
        <begin position="120"/>
        <end position="134"/>
    </location>
</feature>